<dbReference type="Proteomes" id="UP001497512">
    <property type="component" value="Chromosome 15"/>
</dbReference>
<dbReference type="SUPFAM" id="SSF51905">
    <property type="entry name" value="FAD/NAD(P)-binding domain"/>
    <property type="match status" value="1"/>
</dbReference>
<accession>A0ABP0TX40</accession>
<protein>
    <recommendedName>
        <fullName evidence="1">Amine oxidase domain-containing protein</fullName>
    </recommendedName>
</protein>
<gene>
    <name evidence="2" type="ORF">CSSPTR1EN2_LOCUS8548</name>
</gene>
<dbReference type="InterPro" id="IPR002937">
    <property type="entry name" value="Amino_oxidase"/>
</dbReference>
<feature type="domain" description="Amine oxidase" evidence="1">
    <location>
        <begin position="121"/>
        <end position="367"/>
    </location>
</feature>
<evidence type="ECO:0000259" key="1">
    <source>
        <dbReference type="Pfam" id="PF01593"/>
    </source>
</evidence>
<dbReference type="PANTHER" id="PTHR16128:SF5">
    <property type="entry name" value="FAD_NAD(P)-BINDING OXIDOREDUCTASE FAMILY PROTEIN"/>
    <property type="match status" value="1"/>
</dbReference>
<keyword evidence="3" id="KW-1185">Reference proteome</keyword>
<dbReference type="PANTHER" id="PTHR16128">
    <property type="entry name" value="FAD/NAD(P)-BINDING OXIDOREDUCTASE FAMILY PROTEIN"/>
    <property type="match status" value="1"/>
</dbReference>
<proteinExistence type="predicted"/>
<dbReference type="Gene3D" id="3.90.660.10">
    <property type="match status" value="1"/>
</dbReference>
<dbReference type="Gene3D" id="3.50.50.60">
    <property type="entry name" value="FAD/NAD(P)-binding domain"/>
    <property type="match status" value="1"/>
</dbReference>
<organism evidence="2 3">
    <name type="scientific">Sphagnum troendelagicum</name>
    <dbReference type="NCBI Taxonomy" id="128251"/>
    <lineage>
        <taxon>Eukaryota</taxon>
        <taxon>Viridiplantae</taxon>
        <taxon>Streptophyta</taxon>
        <taxon>Embryophyta</taxon>
        <taxon>Bryophyta</taxon>
        <taxon>Sphagnophytina</taxon>
        <taxon>Sphagnopsida</taxon>
        <taxon>Sphagnales</taxon>
        <taxon>Sphagnaceae</taxon>
        <taxon>Sphagnum</taxon>
    </lineage>
</organism>
<sequence>MDVAGVVAKVTSPLAAVVGAGVAGLVCASMLAERGIAVKVFEMGRGPGGRMSQRRERTEDGRELLFDHGAQYFTVRKPEVQKLVERWQMSGLVAEWRGRFGTLDVQTGNFVEDTVEKRRYVGVPGMNSICKALSLSEGVQANYGVTVTGLEWRKDGLWNVKAKDGESLGVFDAVIIADKGLASARFLAQTGLPPPLEGAGVPELTKRVAAVTTAPCFALMLAFAKPLTLVPFDGAVIDGSKIISWVARDSSKPGRATNSSECWVVHSTAEYASNIISQTGLNKPSNELLSAVALDLLAAFEAAVPNIPSPSFLKAHRWGGAFPTTAIASEEKCILEEERRIAVCGDFCVGPRVEDAVLSGVSAAEKVAKILNFPFSL</sequence>
<dbReference type="Pfam" id="PF13450">
    <property type="entry name" value="NAD_binding_8"/>
    <property type="match status" value="1"/>
</dbReference>
<dbReference type="Pfam" id="PF01593">
    <property type="entry name" value="Amino_oxidase"/>
    <property type="match status" value="1"/>
</dbReference>
<dbReference type="EMBL" id="OZ019907">
    <property type="protein sequence ID" value="CAK9206837.1"/>
    <property type="molecule type" value="Genomic_DNA"/>
</dbReference>
<evidence type="ECO:0000313" key="3">
    <source>
        <dbReference type="Proteomes" id="UP001497512"/>
    </source>
</evidence>
<reference evidence="2" key="1">
    <citation type="submission" date="2024-02" db="EMBL/GenBank/DDBJ databases">
        <authorList>
            <consortium name="ELIXIR-Norway"/>
            <consortium name="Elixir Norway"/>
        </authorList>
    </citation>
    <scope>NUCLEOTIDE SEQUENCE</scope>
</reference>
<evidence type="ECO:0000313" key="2">
    <source>
        <dbReference type="EMBL" id="CAK9206837.1"/>
    </source>
</evidence>
<dbReference type="InterPro" id="IPR036188">
    <property type="entry name" value="FAD/NAD-bd_sf"/>
</dbReference>
<name>A0ABP0TX40_9BRYO</name>